<accession>A0ABW0XI52</accession>
<name>A0ABW0XI52_9ACTN</name>
<dbReference type="PANTHER" id="PTHR47354">
    <property type="entry name" value="NADH OXIDOREDUCTASE HCR"/>
    <property type="match status" value="1"/>
</dbReference>
<sequence>MTTVIPTRTQESGTKTDLDLIVEAKDAVARGVVRLTLVRPDGDELPPWRPGAHIDLRLTPELTRQYSLCSDPADRTRWQVAVLREPEGRGGSAHVHDRLAPGDPVRVRGPRNHFALRPSPRYLFLAGGIGITPLLPMLAEAERSGARWELVYGGRSLASMAFHAELLATYGVRIRLVPQDELGLPDLDRLLACAGEDTSVYCCGPEGLLRAVEERCAARPHVALHTERFAPKDPQPDGTDEEFEVELADSGRTVTVPPGVSVLDAVEQAGVQVLSSCREGTCGTCETPVLGGTVDHRDSLLTPEEQAANDTMMICVSRAAGPRLVLDL</sequence>
<keyword evidence="6" id="KW-0408">Iron</keyword>
<evidence type="ECO:0000256" key="5">
    <source>
        <dbReference type="ARBA" id="ARBA00023002"/>
    </source>
</evidence>
<evidence type="ECO:0000256" key="6">
    <source>
        <dbReference type="ARBA" id="ARBA00023004"/>
    </source>
</evidence>
<dbReference type="InterPro" id="IPR017927">
    <property type="entry name" value="FAD-bd_FR_type"/>
</dbReference>
<dbReference type="InterPro" id="IPR036010">
    <property type="entry name" value="2Fe-2S_ferredoxin-like_sf"/>
</dbReference>
<dbReference type="PROSITE" id="PS00197">
    <property type="entry name" value="2FE2S_FER_1"/>
    <property type="match status" value="1"/>
</dbReference>
<dbReference type="PRINTS" id="PR00409">
    <property type="entry name" value="PHDIOXRDTASE"/>
</dbReference>
<feature type="domain" description="FAD-binding FR-type" evidence="9">
    <location>
        <begin position="15"/>
        <end position="117"/>
    </location>
</feature>
<protein>
    <submittedName>
        <fullName evidence="10">PDR/VanB family oxidoreductase</fullName>
    </submittedName>
</protein>
<keyword evidence="7" id="KW-0411">Iron-sulfur</keyword>
<dbReference type="SUPFAM" id="SSF63380">
    <property type="entry name" value="Riboflavin synthase domain-like"/>
    <property type="match status" value="1"/>
</dbReference>
<dbReference type="Pfam" id="PF00970">
    <property type="entry name" value="FAD_binding_6"/>
    <property type="match status" value="1"/>
</dbReference>
<dbReference type="RefSeq" id="WP_381204330.1">
    <property type="nucleotide sequence ID" value="NZ_JBHSPC010000003.1"/>
</dbReference>
<dbReference type="CDD" id="cd00207">
    <property type="entry name" value="fer2"/>
    <property type="match status" value="1"/>
</dbReference>
<dbReference type="InterPro" id="IPR006058">
    <property type="entry name" value="2Fe2S_fd_BS"/>
</dbReference>
<organism evidence="10 11">
    <name type="scientific">Streptomyces incanus</name>
    <dbReference type="NCBI Taxonomy" id="887453"/>
    <lineage>
        <taxon>Bacteria</taxon>
        <taxon>Bacillati</taxon>
        <taxon>Actinomycetota</taxon>
        <taxon>Actinomycetes</taxon>
        <taxon>Kitasatosporales</taxon>
        <taxon>Streptomycetaceae</taxon>
        <taxon>Streptomyces</taxon>
    </lineage>
</organism>
<dbReference type="InterPro" id="IPR008333">
    <property type="entry name" value="Cbr1-like_FAD-bd_dom"/>
</dbReference>
<keyword evidence="11" id="KW-1185">Reference proteome</keyword>
<dbReference type="Pfam" id="PF00111">
    <property type="entry name" value="Fer2"/>
    <property type="match status" value="1"/>
</dbReference>
<evidence type="ECO:0000256" key="3">
    <source>
        <dbReference type="ARBA" id="ARBA00022714"/>
    </source>
</evidence>
<dbReference type="Proteomes" id="UP001596183">
    <property type="component" value="Unassembled WGS sequence"/>
</dbReference>
<evidence type="ECO:0000256" key="1">
    <source>
        <dbReference type="ARBA" id="ARBA00001974"/>
    </source>
</evidence>
<evidence type="ECO:0000256" key="7">
    <source>
        <dbReference type="ARBA" id="ARBA00023014"/>
    </source>
</evidence>
<dbReference type="PANTHER" id="PTHR47354:SF1">
    <property type="entry name" value="CARNITINE MONOOXYGENASE REDUCTASE SUBUNIT"/>
    <property type="match status" value="1"/>
</dbReference>
<comment type="caution">
    <text evidence="10">The sequence shown here is derived from an EMBL/GenBank/DDBJ whole genome shotgun (WGS) entry which is preliminary data.</text>
</comment>
<evidence type="ECO:0000313" key="11">
    <source>
        <dbReference type="Proteomes" id="UP001596183"/>
    </source>
</evidence>
<dbReference type="InterPro" id="IPR039261">
    <property type="entry name" value="FNR_nucleotide-bd"/>
</dbReference>
<dbReference type="InterPro" id="IPR012675">
    <property type="entry name" value="Beta-grasp_dom_sf"/>
</dbReference>
<dbReference type="CDD" id="cd06185">
    <property type="entry name" value="PDR_like"/>
    <property type="match status" value="1"/>
</dbReference>
<proteinExistence type="predicted"/>
<evidence type="ECO:0000256" key="2">
    <source>
        <dbReference type="ARBA" id="ARBA00022630"/>
    </source>
</evidence>
<keyword evidence="3" id="KW-0001">2Fe-2S</keyword>
<keyword evidence="5" id="KW-0560">Oxidoreductase</keyword>
<dbReference type="Gene3D" id="3.40.50.80">
    <property type="entry name" value="Nucleotide-binding domain of ferredoxin-NADP reductase (FNR) module"/>
    <property type="match status" value="1"/>
</dbReference>
<dbReference type="PROSITE" id="PS51085">
    <property type="entry name" value="2FE2S_FER_2"/>
    <property type="match status" value="1"/>
</dbReference>
<comment type="cofactor">
    <cofactor evidence="1">
        <name>FAD</name>
        <dbReference type="ChEBI" id="CHEBI:57692"/>
    </cofactor>
</comment>
<gene>
    <name evidence="10" type="ORF">ACFP2V_00830</name>
</gene>
<dbReference type="Gene3D" id="3.10.20.30">
    <property type="match status" value="1"/>
</dbReference>
<dbReference type="InterPro" id="IPR017938">
    <property type="entry name" value="Riboflavin_synthase-like_b-brl"/>
</dbReference>
<evidence type="ECO:0000256" key="4">
    <source>
        <dbReference type="ARBA" id="ARBA00022723"/>
    </source>
</evidence>
<dbReference type="EMBL" id="JBHSPC010000003">
    <property type="protein sequence ID" value="MFC5668711.1"/>
    <property type="molecule type" value="Genomic_DNA"/>
</dbReference>
<dbReference type="InterPro" id="IPR050415">
    <property type="entry name" value="MRET"/>
</dbReference>
<evidence type="ECO:0000313" key="10">
    <source>
        <dbReference type="EMBL" id="MFC5668711.1"/>
    </source>
</evidence>
<feature type="domain" description="2Fe-2S ferredoxin-type" evidence="8">
    <location>
        <begin position="241"/>
        <end position="328"/>
    </location>
</feature>
<dbReference type="SUPFAM" id="SSF52343">
    <property type="entry name" value="Ferredoxin reductase-like, C-terminal NADP-linked domain"/>
    <property type="match status" value="1"/>
</dbReference>
<reference evidence="11" key="1">
    <citation type="journal article" date="2019" name="Int. J. Syst. Evol. Microbiol.">
        <title>The Global Catalogue of Microorganisms (GCM) 10K type strain sequencing project: providing services to taxonomists for standard genome sequencing and annotation.</title>
        <authorList>
            <consortium name="The Broad Institute Genomics Platform"/>
            <consortium name="The Broad Institute Genome Sequencing Center for Infectious Disease"/>
            <person name="Wu L."/>
            <person name="Ma J."/>
        </authorList>
    </citation>
    <scope>NUCLEOTIDE SEQUENCE [LARGE SCALE GENOMIC DNA]</scope>
    <source>
        <strain evidence="11">JCM 13852</strain>
    </source>
</reference>
<dbReference type="PROSITE" id="PS51384">
    <property type="entry name" value="FAD_FR"/>
    <property type="match status" value="1"/>
</dbReference>
<dbReference type="SUPFAM" id="SSF54292">
    <property type="entry name" value="2Fe-2S ferredoxin-like"/>
    <property type="match status" value="1"/>
</dbReference>
<evidence type="ECO:0000259" key="9">
    <source>
        <dbReference type="PROSITE" id="PS51384"/>
    </source>
</evidence>
<evidence type="ECO:0000259" key="8">
    <source>
        <dbReference type="PROSITE" id="PS51085"/>
    </source>
</evidence>
<keyword evidence="2" id="KW-0285">Flavoprotein</keyword>
<keyword evidence="4" id="KW-0479">Metal-binding</keyword>
<dbReference type="InterPro" id="IPR001041">
    <property type="entry name" value="2Fe-2S_ferredoxin-type"/>
</dbReference>
<dbReference type="Gene3D" id="2.40.30.10">
    <property type="entry name" value="Translation factors"/>
    <property type="match status" value="1"/>
</dbReference>